<protein>
    <submittedName>
        <fullName evidence="1">Uncharacterized protein</fullName>
    </submittedName>
</protein>
<dbReference type="RefSeq" id="WP_073166820.1">
    <property type="nucleotide sequence ID" value="NZ_FQUW01000036.1"/>
</dbReference>
<dbReference type="AlphaFoldDB" id="A0A1M5CDQ3"/>
<organism evidence="1 2">
    <name type="scientific">Desulfofundulus australicus DSM 11792</name>
    <dbReference type="NCBI Taxonomy" id="1121425"/>
    <lineage>
        <taxon>Bacteria</taxon>
        <taxon>Bacillati</taxon>
        <taxon>Bacillota</taxon>
        <taxon>Clostridia</taxon>
        <taxon>Eubacteriales</taxon>
        <taxon>Peptococcaceae</taxon>
        <taxon>Desulfofundulus</taxon>
    </lineage>
</organism>
<evidence type="ECO:0000313" key="2">
    <source>
        <dbReference type="Proteomes" id="UP000184196"/>
    </source>
</evidence>
<reference evidence="2" key="1">
    <citation type="submission" date="2016-11" db="EMBL/GenBank/DDBJ databases">
        <authorList>
            <person name="Varghese N."/>
            <person name="Submissions S."/>
        </authorList>
    </citation>
    <scope>NUCLEOTIDE SEQUENCE [LARGE SCALE GENOMIC DNA]</scope>
    <source>
        <strain evidence="2">DSM 11792</strain>
    </source>
</reference>
<proteinExistence type="predicted"/>
<sequence length="73" mass="8238">MAVERLFEEIKKLTPKQKEELFRKLGITLPIPENEELRGGPDDPLAELIGMLKGPGTGSRKYKEDLYGGERPL</sequence>
<dbReference type="Proteomes" id="UP000184196">
    <property type="component" value="Unassembled WGS sequence"/>
</dbReference>
<gene>
    <name evidence="1" type="ORF">SAMN02745218_02507</name>
</gene>
<evidence type="ECO:0000313" key="1">
    <source>
        <dbReference type="EMBL" id="SHF52796.1"/>
    </source>
</evidence>
<accession>A0A1M5CDQ3</accession>
<dbReference type="EMBL" id="FQUW01000036">
    <property type="protein sequence ID" value="SHF52796.1"/>
    <property type="molecule type" value="Genomic_DNA"/>
</dbReference>
<dbReference type="OrthoDB" id="1808957at2"/>
<keyword evidence="2" id="KW-1185">Reference proteome</keyword>
<name>A0A1M5CDQ3_9FIRM</name>